<dbReference type="AlphaFoldDB" id="A0A0A1FGB4"/>
<comment type="subcellular location">
    <subcellularLocation>
        <location evidence="1">Cell inner membrane</location>
    </subcellularLocation>
</comment>
<evidence type="ECO:0000256" key="8">
    <source>
        <dbReference type="ARBA" id="ARBA00022927"/>
    </source>
</evidence>
<keyword evidence="12" id="KW-1185">Reference proteome</keyword>
<dbReference type="GO" id="GO:0005886">
    <property type="term" value="C:plasma membrane"/>
    <property type="evidence" value="ECO:0007669"/>
    <property type="project" value="UniProtKB-SubCell"/>
</dbReference>
<evidence type="ECO:0000256" key="10">
    <source>
        <dbReference type="ARBA" id="ARBA00030772"/>
    </source>
</evidence>
<dbReference type="Proteomes" id="UP000030302">
    <property type="component" value="Chromosome"/>
</dbReference>
<dbReference type="GO" id="GO:0015627">
    <property type="term" value="C:type II protein secretion system complex"/>
    <property type="evidence" value="ECO:0007669"/>
    <property type="project" value="InterPro"/>
</dbReference>
<gene>
    <name evidence="11" type="ORF">LT85_4605</name>
</gene>
<evidence type="ECO:0000256" key="5">
    <source>
        <dbReference type="ARBA" id="ARBA00022475"/>
    </source>
</evidence>
<evidence type="ECO:0000256" key="6">
    <source>
        <dbReference type="ARBA" id="ARBA00022519"/>
    </source>
</evidence>
<sequence>MSMRGLGRALIWLVAAGLSALITVLAFLPAAWLAPLLESRTGGRLTLGDAQGSLWQGSAFIGAAPSGKDAVAALLPGRFTWHLSPQVLFGRVDATLENAQVLSNKVSIRGSWSEWTVSPSSMLLPAERLSALGAPLNTLQPSGKMQLSWQQLTLARTKVGGGDGIALNGGMTLDLLAMASRMSPVKPLGSYRMQLDWQGTQAALTLTTLGGAMLLNGSGKLQDGHFQFSGTAEAAAGQEEKLATLLSLLGQRRQINGRNVIGLEFKS</sequence>
<accession>A0A0A1FGB4</accession>
<evidence type="ECO:0000256" key="1">
    <source>
        <dbReference type="ARBA" id="ARBA00004533"/>
    </source>
</evidence>
<dbReference type="HOGENOM" id="CLU_080660_0_0_4"/>
<keyword evidence="4" id="KW-0813">Transport</keyword>
<evidence type="ECO:0000313" key="11">
    <source>
        <dbReference type="EMBL" id="AIY43763.1"/>
    </source>
</evidence>
<keyword evidence="7" id="KW-0812">Transmembrane</keyword>
<evidence type="ECO:0000256" key="4">
    <source>
        <dbReference type="ARBA" id="ARBA00022448"/>
    </source>
</evidence>
<keyword evidence="6" id="KW-0997">Cell inner membrane</keyword>
<dbReference type="Pfam" id="PF01203">
    <property type="entry name" value="T2SSN"/>
    <property type="match status" value="1"/>
</dbReference>
<evidence type="ECO:0000256" key="3">
    <source>
        <dbReference type="ARBA" id="ARBA00021563"/>
    </source>
</evidence>
<evidence type="ECO:0000256" key="9">
    <source>
        <dbReference type="ARBA" id="ARBA00023136"/>
    </source>
</evidence>
<dbReference type="EMBL" id="CP009962">
    <property type="protein sequence ID" value="AIY43763.1"/>
    <property type="molecule type" value="Genomic_DNA"/>
</dbReference>
<dbReference type="KEGG" id="care:LT85_4605"/>
<evidence type="ECO:0000313" key="12">
    <source>
        <dbReference type="Proteomes" id="UP000030302"/>
    </source>
</evidence>
<protein>
    <recommendedName>
        <fullName evidence="3">Type II secretion system protein N</fullName>
    </recommendedName>
    <alternativeName>
        <fullName evidence="10">General secretion pathway protein N</fullName>
    </alternativeName>
</protein>
<dbReference type="GO" id="GO:0015628">
    <property type="term" value="P:protein secretion by the type II secretion system"/>
    <property type="evidence" value="ECO:0007669"/>
    <property type="project" value="InterPro"/>
</dbReference>
<reference evidence="12" key="1">
    <citation type="journal article" date="2014" name="Soil Biol. Biochem.">
        <title>Structure and function of bacterial communities in ageing soils: Insights from the Mendocino ecological staircase.</title>
        <authorList>
            <person name="Uroz S."/>
            <person name="Tech J.J."/>
            <person name="Sawaya N.A."/>
            <person name="Frey-Klett P."/>
            <person name="Leveau J.H.J."/>
        </authorList>
    </citation>
    <scope>NUCLEOTIDE SEQUENCE [LARGE SCALE GENOMIC DNA]</scope>
    <source>
        <strain evidence="12">Cal35</strain>
    </source>
</reference>
<name>A0A0A1FGB4_9BURK</name>
<evidence type="ECO:0000256" key="2">
    <source>
        <dbReference type="ARBA" id="ARBA00007208"/>
    </source>
</evidence>
<dbReference type="STRING" id="279058.LT85_4605"/>
<proteinExistence type="inferred from homology"/>
<organism evidence="11 12">
    <name type="scientific">Collimonas arenae</name>
    <dbReference type="NCBI Taxonomy" id="279058"/>
    <lineage>
        <taxon>Bacteria</taxon>
        <taxon>Pseudomonadati</taxon>
        <taxon>Pseudomonadota</taxon>
        <taxon>Betaproteobacteria</taxon>
        <taxon>Burkholderiales</taxon>
        <taxon>Oxalobacteraceae</taxon>
        <taxon>Collimonas</taxon>
    </lineage>
</organism>
<keyword evidence="5" id="KW-1003">Cell membrane</keyword>
<keyword evidence="9" id="KW-0472">Membrane</keyword>
<dbReference type="InterPro" id="IPR022792">
    <property type="entry name" value="T2SS_protein-GspN"/>
</dbReference>
<dbReference type="RefSeq" id="WP_253273605.1">
    <property type="nucleotide sequence ID" value="NZ_CP009962.1"/>
</dbReference>
<comment type="similarity">
    <text evidence="2">Belongs to the GSP N family.</text>
</comment>
<keyword evidence="8" id="KW-0653">Protein transport</keyword>
<evidence type="ECO:0000256" key="7">
    <source>
        <dbReference type="ARBA" id="ARBA00022692"/>
    </source>
</evidence>